<dbReference type="EC" id="3.1.11.5" evidence="15"/>
<dbReference type="SUPFAM" id="SSF52980">
    <property type="entry name" value="Restriction endonuclease-like"/>
    <property type="match status" value="1"/>
</dbReference>
<dbReference type="InterPro" id="IPR011335">
    <property type="entry name" value="Restrct_endonuc-II-like"/>
</dbReference>
<dbReference type="SUPFAM" id="SSF52540">
    <property type="entry name" value="P-loop containing nucleoside triphosphate hydrolases"/>
    <property type="match status" value="1"/>
</dbReference>
<dbReference type="InterPro" id="IPR000212">
    <property type="entry name" value="DNA_helicase_UvrD/REP"/>
</dbReference>
<comment type="domain">
    <text evidence="15">The N-terminal DNA-binding domain is a ssDNA-dependent ATPase and has ATP-dependent 3'-5' helicase function. This domain interacts with RecC.</text>
</comment>
<evidence type="ECO:0000256" key="2">
    <source>
        <dbReference type="ARBA" id="ARBA00022723"/>
    </source>
</evidence>
<evidence type="ECO:0000313" key="20">
    <source>
        <dbReference type="Proteomes" id="UP001156601"/>
    </source>
</evidence>
<comment type="subunit">
    <text evidence="15">Heterotrimer of RecB, RecC and RecD. All subunits contribute to DNA-binding. Interacts with RecA.</text>
</comment>
<keyword evidence="11 15" id="KW-0234">DNA repair</keyword>
<keyword evidence="3 15" id="KW-0547">Nucleotide-binding</keyword>
<evidence type="ECO:0000259" key="18">
    <source>
        <dbReference type="PROSITE" id="PS51217"/>
    </source>
</evidence>
<dbReference type="Gene3D" id="3.90.320.10">
    <property type="match status" value="1"/>
</dbReference>
<dbReference type="Gene3D" id="1.10.3170.10">
    <property type="entry name" value="Recbcd, chain B, domain 2"/>
    <property type="match status" value="1"/>
</dbReference>
<comment type="cofactor">
    <cofactor evidence="15">
        <name>Mg(2+)</name>
        <dbReference type="ChEBI" id="CHEBI:18420"/>
    </cofactor>
    <text evidence="15">Binds 1 Mg(2+) ion per subunit.</text>
</comment>
<evidence type="ECO:0000256" key="1">
    <source>
        <dbReference type="ARBA" id="ARBA00022722"/>
    </source>
</evidence>
<keyword evidence="12 15" id="KW-0413">Isomerase</keyword>
<comment type="domain">
    <text evidence="15">The C-terminal domain has nuclease activity and interacts with RecD. It interacts with RecA, facilitating its loading onto ssDNA.</text>
</comment>
<keyword evidence="6 15" id="KW-0347">Helicase</keyword>
<evidence type="ECO:0000256" key="15">
    <source>
        <dbReference type="HAMAP-Rule" id="MF_01485"/>
    </source>
</evidence>
<evidence type="ECO:0000256" key="16">
    <source>
        <dbReference type="PROSITE-ProRule" id="PRU00560"/>
    </source>
</evidence>
<keyword evidence="8 15" id="KW-0067">ATP-binding</keyword>
<dbReference type="GO" id="GO:0043138">
    <property type="term" value="F:3'-5' DNA helicase activity"/>
    <property type="evidence" value="ECO:0007669"/>
    <property type="project" value="UniProtKB-UniRule"/>
</dbReference>
<evidence type="ECO:0000256" key="8">
    <source>
        <dbReference type="ARBA" id="ARBA00022840"/>
    </source>
</evidence>
<feature type="binding site" evidence="16">
    <location>
        <begin position="39"/>
        <end position="46"/>
    </location>
    <ligand>
        <name>ATP</name>
        <dbReference type="ChEBI" id="CHEBI:30616"/>
    </ligand>
</feature>
<dbReference type="InterPro" id="IPR038726">
    <property type="entry name" value="PDDEXK_AddAB-type"/>
</dbReference>
<dbReference type="GO" id="GO:0009338">
    <property type="term" value="C:exodeoxyribonuclease V complex"/>
    <property type="evidence" value="ECO:0007669"/>
    <property type="project" value="TreeGrafter"/>
</dbReference>
<feature type="domain" description="UvrD-like helicase ATP-binding" evidence="17">
    <location>
        <begin position="18"/>
        <end position="518"/>
    </location>
</feature>
<comment type="catalytic activity">
    <reaction evidence="13 15">
        <text>Couples ATP hydrolysis with the unwinding of duplex DNA by translocating in the 3'-5' direction.</text>
        <dbReference type="EC" id="5.6.2.4"/>
    </reaction>
</comment>
<dbReference type="GO" id="GO:0003677">
    <property type="term" value="F:DNA binding"/>
    <property type="evidence" value="ECO:0007669"/>
    <property type="project" value="UniProtKB-UniRule"/>
</dbReference>
<dbReference type="PROSITE" id="PS51217">
    <property type="entry name" value="UVRD_HELICASE_CTER"/>
    <property type="match status" value="1"/>
</dbReference>
<keyword evidence="10 15" id="KW-0238">DNA-binding</keyword>
<comment type="function">
    <text evidence="15">A helicase/nuclease that prepares dsDNA breaks (DSB) for recombinational DNA repair. Binds to DSBs and unwinds DNA via a highly rapid and processive ATP-dependent bidirectional helicase activity. Unwinds dsDNA until it encounters a Chi (crossover hotspot instigator) sequence from the 3' direction. Cuts ssDNA a few nucleotides 3' to the Chi site. The properties and activities of the enzyme are changed at Chi. The Chi-altered holoenzyme produces a long 3'-ssDNA overhang and facilitates RecA-binding to the ssDNA for homologous DNA recombination and repair. Holoenzyme degrades any linearized DNA that is unable to undergo homologous recombination. In the holoenzyme this subunit contributes ATPase, 3'-5' helicase, exonuclease activity and loads RecA onto ssDNA.</text>
</comment>
<dbReference type="GO" id="GO:0005829">
    <property type="term" value="C:cytosol"/>
    <property type="evidence" value="ECO:0007669"/>
    <property type="project" value="TreeGrafter"/>
</dbReference>
<feature type="active site" description="For nuclease activity" evidence="15">
    <location>
        <position position="1214"/>
    </location>
</feature>
<reference evidence="19" key="2">
    <citation type="submission" date="2023-01" db="EMBL/GenBank/DDBJ databases">
        <title>Draft genome sequence of Agaribacter marinus strain NBRC 110023.</title>
        <authorList>
            <person name="Sun Q."/>
            <person name="Mori K."/>
        </authorList>
    </citation>
    <scope>NUCLEOTIDE SEQUENCE</scope>
    <source>
        <strain evidence="19">NBRC 110023</strain>
    </source>
</reference>
<dbReference type="RefSeq" id="WP_284216070.1">
    <property type="nucleotide sequence ID" value="NZ_BSOT01000005.1"/>
</dbReference>
<proteinExistence type="inferred from homology"/>
<accession>A0AA37SWN6</accession>
<dbReference type="InterPro" id="IPR014017">
    <property type="entry name" value="DNA_helicase_UvrD-like_C"/>
</dbReference>
<comment type="similarity">
    <text evidence="15">Belongs to the helicase family. UvrD subfamily.</text>
</comment>
<reference evidence="19" key="1">
    <citation type="journal article" date="2014" name="Int. J. Syst. Evol. Microbiol.">
        <title>Complete genome sequence of Corynebacterium casei LMG S-19264T (=DSM 44701T), isolated from a smear-ripened cheese.</title>
        <authorList>
            <consortium name="US DOE Joint Genome Institute (JGI-PGF)"/>
            <person name="Walter F."/>
            <person name="Albersmeier A."/>
            <person name="Kalinowski J."/>
            <person name="Ruckert C."/>
        </authorList>
    </citation>
    <scope>NUCLEOTIDE SEQUENCE</scope>
    <source>
        <strain evidence="19">NBRC 110023</strain>
    </source>
</reference>
<dbReference type="InterPro" id="IPR014016">
    <property type="entry name" value="UvrD-like_ATP-bd"/>
</dbReference>
<dbReference type="EC" id="5.6.2.4" evidence="15"/>
<dbReference type="Gene3D" id="1.10.486.10">
    <property type="entry name" value="PCRA, domain 4"/>
    <property type="match status" value="1"/>
</dbReference>
<dbReference type="CDD" id="cd22352">
    <property type="entry name" value="RecB_C-like"/>
    <property type="match status" value="1"/>
</dbReference>
<keyword evidence="7 15" id="KW-0269">Exonuclease</keyword>
<keyword evidence="9 15" id="KW-0460">Magnesium</keyword>
<dbReference type="InterPro" id="IPR011604">
    <property type="entry name" value="PDDEXK-like_dom_sf"/>
</dbReference>
<evidence type="ECO:0000256" key="5">
    <source>
        <dbReference type="ARBA" id="ARBA00022801"/>
    </source>
</evidence>
<evidence type="ECO:0000256" key="6">
    <source>
        <dbReference type="ARBA" id="ARBA00022806"/>
    </source>
</evidence>
<dbReference type="PANTHER" id="PTHR11070">
    <property type="entry name" value="UVRD / RECB / PCRA DNA HELICASE FAMILY MEMBER"/>
    <property type="match status" value="1"/>
</dbReference>
<feature type="binding site" evidence="15">
    <location>
        <position position="1201"/>
    </location>
    <ligand>
        <name>Mg(2+)</name>
        <dbReference type="ChEBI" id="CHEBI:18420"/>
    </ligand>
</feature>
<dbReference type="GO" id="GO:0008854">
    <property type="term" value="F:exodeoxyribonuclease V activity"/>
    <property type="evidence" value="ECO:0007669"/>
    <property type="project" value="UniProtKB-EC"/>
</dbReference>
<evidence type="ECO:0000256" key="9">
    <source>
        <dbReference type="ARBA" id="ARBA00022842"/>
    </source>
</evidence>
<dbReference type="GO" id="GO:0005524">
    <property type="term" value="F:ATP binding"/>
    <property type="evidence" value="ECO:0007669"/>
    <property type="project" value="UniProtKB-UniRule"/>
</dbReference>
<dbReference type="Pfam" id="PF12705">
    <property type="entry name" value="PDDEXK_1"/>
    <property type="match status" value="1"/>
</dbReference>
<feature type="binding site" evidence="15">
    <location>
        <position position="1062"/>
    </location>
    <ligand>
        <name>Mg(2+)</name>
        <dbReference type="ChEBI" id="CHEBI:18420"/>
    </ligand>
</feature>
<dbReference type="EMBL" id="BSOT01000005">
    <property type="protein sequence ID" value="GLR69759.1"/>
    <property type="molecule type" value="Genomic_DNA"/>
</dbReference>
<keyword evidence="1 15" id="KW-0540">Nuclease</keyword>
<feature type="domain" description="UvrD-like helicase C-terminal" evidence="18">
    <location>
        <begin position="578"/>
        <end position="832"/>
    </location>
</feature>
<feature type="region of interest" description="DNA-binding and helicase activity, interacts with RecC" evidence="15">
    <location>
        <begin position="1"/>
        <end position="971"/>
    </location>
</feature>
<protein>
    <recommendedName>
        <fullName evidence="15">RecBCD enzyme subunit RecB</fullName>
        <ecNumber evidence="15">3.1.11.5</ecNumber>
        <ecNumber evidence="15">5.6.2.4</ecNumber>
    </recommendedName>
    <alternativeName>
        <fullName evidence="15">DNA 3'-5' helicase subunit RecB</fullName>
    </alternativeName>
    <alternativeName>
        <fullName evidence="15">Exonuclease V subunit RecB</fullName>
        <shortName evidence="15">ExoV subunit RecB</shortName>
    </alternativeName>
    <alternativeName>
        <fullName evidence="15">Helicase/nuclease RecBCD subunit RecB</fullName>
    </alternativeName>
</protein>
<evidence type="ECO:0000256" key="12">
    <source>
        <dbReference type="ARBA" id="ARBA00023235"/>
    </source>
</evidence>
<evidence type="ECO:0000259" key="17">
    <source>
        <dbReference type="PROSITE" id="PS51198"/>
    </source>
</evidence>
<organism evidence="19 20">
    <name type="scientific">Agaribacter marinus</name>
    <dbReference type="NCBI Taxonomy" id="1431249"/>
    <lineage>
        <taxon>Bacteria</taxon>
        <taxon>Pseudomonadati</taxon>
        <taxon>Pseudomonadota</taxon>
        <taxon>Gammaproteobacteria</taxon>
        <taxon>Alteromonadales</taxon>
        <taxon>Alteromonadaceae</taxon>
        <taxon>Agaribacter</taxon>
    </lineage>
</organism>
<comment type="caution">
    <text evidence="19">The sequence shown here is derived from an EMBL/GenBank/DDBJ whole genome shotgun (WGS) entry which is preliminary data.</text>
</comment>
<dbReference type="PANTHER" id="PTHR11070:SF23">
    <property type="entry name" value="RECBCD ENZYME SUBUNIT RECB"/>
    <property type="match status" value="1"/>
</dbReference>
<comment type="catalytic activity">
    <reaction evidence="14 15">
        <text>ATP + H2O = ADP + phosphate + H(+)</text>
        <dbReference type="Rhea" id="RHEA:13065"/>
        <dbReference type="ChEBI" id="CHEBI:15377"/>
        <dbReference type="ChEBI" id="CHEBI:15378"/>
        <dbReference type="ChEBI" id="CHEBI:30616"/>
        <dbReference type="ChEBI" id="CHEBI:43474"/>
        <dbReference type="ChEBI" id="CHEBI:456216"/>
        <dbReference type="EC" id="5.6.2.4"/>
    </reaction>
</comment>
<keyword evidence="5 15" id="KW-0378">Hydrolase</keyword>
<evidence type="ECO:0000256" key="13">
    <source>
        <dbReference type="ARBA" id="ARBA00034617"/>
    </source>
</evidence>
<dbReference type="InterPro" id="IPR027417">
    <property type="entry name" value="P-loop_NTPase"/>
</dbReference>
<dbReference type="NCBIfam" id="TIGR00609">
    <property type="entry name" value="recB"/>
    <property type="match status" value="1"/>
</dbReference>
<dbReference type="Proteomes" id="UP001156601">
    <property type="component" value="Unassembled WGS sequence"/>
</dbReference>
<dbReference type="PROSITE" id="PS51198">
    <property type="entry name" value="UVRD_HELICASE_ATP_BIND"/>
    <property type="match status" value="1"/>
</dbReference>
<evidence type="ECO:0000256" key="14">
    <source>
        <dbReference type="ARBA" id="ARBA00048988"/>
    </source>
</evidence>
<keyword evidence="4 15" id="KW-0227">DNA damage</keyword>
<dbReference type="Pfam" id="PF00580">
    <property type="entry name" value="UvrD-helicase"/>
    <property type="match status" value="1"/>
</dbReference>
<dbReference type="HAMAP" id="MF_01485">
    <property type="entry name" value="RecB"/>
    <property type="match status" value="1"/>
</dbReference>
<dbReference type="Gene3D" id="3.40.50.300">
    <property type="entry name" value="P-loop containing nucleotide triphosphate hydrolases"/>
    <property type="match status" value="2"/>
</dbReference>
<evidence type="ECO:0000256" key="4">
    <source>
        <dbReference type="ARBA" id="ARBA00022763"/>
    </source>
</evidence>
<evidence type="ECO:0000313" key="19">
    <source>
        <dbReference type="EMBL" id="GLR69759.1"/>
    </source>
</evidence>
<feature type="binding site" evidence="15">
    <location>
        <position position="1214"/>
    </location>
    <ligand>
        <name>Mg(2+)</name>
        <dbReference type="ChEBI" id="CHEBI:18420"/>
    </ligand>
</feature>
<dbReference type="GO" id="GO:0000724">
    <property type="term" value="P:double-strand break repair via homologous recombination"/>
    <property type="evidence" value="ECO:0007669"/>
    <property type="project" value="UniProtKB-UniRule"/>
</dbReference>
<comment type="miscellaneous">
    <text evidence="15">In the RecBCD complex, RecB has a slow 3'-5' helicase, an exonuclease activity and loads RecA onto ssDNA, RecD has a fast 5'-3' helicase activity, while RecC stimulates the ATPase and processivity of the RecB helicase and contributes to recognition of the Chi site.</text>
</comment>
<keyword evidence="20" id="KW-1185">Reference proteome</keyword>
<dbReference type="GO" id="GO:0000287">
    <property type="term" value="F:magnesium ion binding"/>
    <property type="evidence" value="ECO:0007669"/>
    <property type="project" value="UniProtKB-UniRule"/>
</dbReference>
<keyword evidence="2 15" id="KW-0479">Metal-binding</keyword>
<evidence type="ECO:0000256" key="10">
    <source>
        <dbReference type="ARBA" id="ARBA00023125"/>
    </source>
</evidence>
<evidence type="ECO:0000256" key="3">
    <source>
        <dbReference type="ARBA" id="ARBA00022741"/>
    </source>
</evidence>
<comment type="catalytic activity">
    <reaction evidence="15">
        <text>Exonucleolytic cleavage (in the presence of ATP) in either 5'- to 3'- or 3'- to 5'-direction to yield 5'-phosphooligonucleotides.</text>
        <dbReference type="EC" id="3.1.11.5"/>
    </reaction>
</comment>
<evidence type="ECO:0000256" key="7">
    <source>
        <dbReference type="ARBA" id="ARBA00022839"/>
    </source>
</evidence>
<dbReference type="InterPro" id="IPR004586">
    <property type="entry name" value="RecB"/>
</dbReference>
<sequence length="1315" mass="149643">MTLDSNTDNKNNGSTDLTPVAQPLEPAYIPLYGRHLIEASAGTGKTFNITRLYIRLLLERELSVQQILIMTFTEAATEEIRGRVAEYIDEVIAQWDAPSDPIVASIQTRIDTARGAQLLQVARLEIDDASIFTIHGFCQRLLSQYASSFRYNTDAVIQVNTDRFYLQAITDALLVWRKDSDFFAQLEQASLHTPDTFYKTFYAVFNKNTRLCVVDLFDTAKELMHRVEHQWGSSQAQREELATFFHQHRQFFYAGLADKPENMQKIDAEIDEIIHWLNDNTPRADSDYLNDPNDFTELVSVALKSEKEASLNKLFINSKYALLTASRKKKYAPEFANKLSTACLSVDEIFLATYRINGKKITSGLAKVELYKVLAPFLTSIKDKVSTTLDKQGLISFDQMIYKVADALALKTQESTSLIDKIKHKYPVALVDEFQDTDSSQYAILKALYSGEYSNEYSGECSNTDYSDKAKDERSALYMIGDPKQAIYGFRGGDVFTYLAAKYDADYLWSMGTNWRSTSAMVDAYNALFFAKDSKSKFMFDIDYLPVLASDKAKAATVHLFDTQRKCIQDSAIHFGIANAKEIASSKEQEFPQYLSIVHWMVDEIIDLLNDYVFKDNNVSCDLAENGENNKQISTIEVQPKDIAILVRTGHEATIIRRELARAGLKSVYLSERTSLFQSLQAKQMYYVLDAINTLNDISKTRSALATGILLPAFQNIDINALIEDEEHVLWQEVFKQIAEYKRIWQWQGVFALLNQVIRENITPLHDAERALTNFTHLAEEIGSIAVIQQTPKAQLFWLQSQIQDSSNATSEIRLESDQALIKIITQHKSKGLEYPIVFVPFANASAPSINLDAIVYHDEHHTLKTQLGYSHEAYLQSINEDRAERMRLLYVAVTRAVYRCYLGMLCAKGSEDSALHRALNLREKLSNIDNISAYQQAIVSGIRNELADAGESIHVGLIASEGGRRFEPQSDSPTLSYNKVNIDIDDSWRITSFSGLLREYEMQTAVLLADTIQARLPMPVANIFERDNDAFSVTPEPELDSQSDTLRFTLTPGAEAGNMLHDLLELSDFSKADFNDTWRKLEHKYAWFDNTQFASLVAWLKECLQARLLADGLCLQDLPLQNTLRETNFYFPMNKVVMSALYNAVNKHRRVLFDRITFGKKRSTELQMPDEKIAPIHLLPCASDLWSEKVHVGMMQGFIDLIFEHNGKYYVVDYKSSYLGKHIDDYAVESLFTHIQAHQYDVQYHIYALALHRMLAQKIPDYEYEKYFGGVLYLYLRGMSSECPNNVSNGVFQVGADEIDIQALTSIFEEARHE</sequence>
<gene>
    <name evidence="15 19" type="primary">recB</name>
    <name evidence="19" type="ORF">GCM10007852_06670</name>
</gene>
<dbReference type="Pfam" id="PF13361">
    <property type="entry name" value="UvrD_C"/>
    <property type="match status" value="1"/>
</dbReference>
<name>A0AA37SWN6_9ALTE</name>
<evidence type="ECO:0000256" key="11">
    <source>
        <dbReference type="ARBA" id="ARBA00023204"/>
    </source>
</evidence>
<feature type="region of interest" description="Nuclease activity, interacts with RecD and RecA" evidence="15">
    <location>
        <begin position="988"/>
        <end position="1315"/>
    </location>
</feature>